<evidence type="ECO:0000313" key="3">
    <source>
        <dbReference type="Proteomes" id="UP000264702"/>
    </source>
</evidence>
<organism evidence="2 3">
    <name type="scientific">Paracidobacterium acidisoli</name>
    <dbReference type="NCBI Taxonomy" id="2303751"/>
    <lineage>
        <taxon>Bacteria</taxon>
        <taxon>Pseudomonadati</taxon>
        <taxon>Acidobacteriota</taxon>
        <taxon>Terriglobia</taxon>
        <taxon>Terriglobales</taxon>
        <taxon>Acidobacteriaceae</taxon>
        <taxon>Paracidobacterium</taxon>
    </lineage>
</organism>
<name>A0A372IN71_9BACT</name>
<dbReference type="RefSeq" id="WP_117300562.1">
    <property type="nucleotide sequence ID" value="NZ_QVQT02000004.1"/>
</dbReference>
<dbReference type="EMBL" id="QVQT01000004">
    <property type="protein sequence ID" value="RFU16325.1"/>
    <property type="molecule type" value="Genomic_DNA"/>
</dbReference>
<protein>
    <submittedName>
        <fullName evidence="2">Uncharacterized protein</fullName>
    </submittedName>
</protein>
<reference evidence="2 3" key="1">
    <citation type="submission" date="2018-08" db="EMBL/GenBank/DDBJ databases">
        <title>Acidipila sp. 4G-K13, an acidobacterium isolated from forest soil.</title>
        <authorList>
            <person name="Gao Z.-H."/>
            <person name="Qiu L.-H."/>
        </authorList>
    </citation>
    <scope>NUCLEOTIDE SEQUENCE [LARGE SCALE GENOMIC DNA]</scope>
    <source>
        <strain evidence="2 3">4G-K13</strain>
    </source>
</reference>
<dbReference type="AlphaFoldDB" id="A0A372IN71"/>
<feature type="region of interest" description="Disordered" evidence="1">
    <location>
        <begin position="318"/>
        <end position="348"/>
    </location>
</feature>
<feature type="compositionally biased region" description="Basic and acidic residues" evidence="1">
    <location>
        <begin position="334"/>
        <end position="348"/>
    </location>
</feature>
<keyword evidence="3" id="KW-1185">Reference proteome</keyword>
<dbReference type="Proteomes" id="UP000264702">
    <property type="component" value="Unassembled WGS sequence"/>
</dbReference>
<sequence length="348" mass="40040">MSYDGIDNLTGCGYSEREAAFLYIVAVHSGYFLRRQFNQFVSRERGAIATYFLRRATELNHITALPCAEGRRIYHLSDRQVYRLVGLDSSQGRRIKSSGEILRRLMTLDYVLRHLDRERFVETQEAKRQLFAQLRVRPEAIQDAESFRHLVPLSLVESPESLAVHLVFLDEGQRSSSLFVRFLSTHAQLLRSLPVAEIIYVSTVTTQFMQAQRLFERHTPLRNTMTPACPRGVEHLVAWLEVRYRFHEKGGSISPSDHRLLLEGDGVYNAPVHKGLIASWKNGAMNADKVRELFRREQHRVSFVTELLDTDYPRSINPAPGYNAGYDDSQNSLFDKDIEPEKQEIQNG</sequence>
<evidence type="ECO:0000313" key="2">
    <source>
        <dbReference type="EMBL" id="RFU16325.1"/>
    </source>
</evidence>
<evidence type="ECO:0000256" key="1">
    <source>
        <dbReference type="SAM" id="MobiDB-lite"/>
    </source>
</evidence>
<gene>
    <name evidence="2" type="ORF">D0Y96_13120</name>
</gene>
<comment type="caution">
    <text evidence="2">The sequence shown here is derived from an EMBL/GenBank/DDBJ whole genome shotgun (WGS) entry which is preliminary data.</text>
</comment>
<proteinExistence type="predicted"/>
<accession>A0A372IN71</accession>